<evidence type="ECO:0000313" key="2">
    <source>
        <dbReference type="EMBL" id="KKU01244.1"/>
    </source>
</evidence>
<dbReference type="InterPro" id="IPR003497">
    <property type="entry name" value="BRO_N_domain"/>
</dbReference>
<sequence length="272" mass="30864">MTNESIVIFESIKRVNDDNNEFWTARAMARELGYSEYRHFLPVIEKAKLSCKNSGQSIKDHFEDFLDMIELGKTASREMLDIKLSRYACYLIMQNADPSKEIVALGQTYFAIQARKQEVQEQIVEDIKRVDLRGEISIHNKHLAEAASMAGVRNYGLFTNYGYRGLYGGRTMQDIQRVKGLKKSQQILDHMGSEELAANLFRATQTDAKIRRENIQGEARANEAHLQVGKKVRQTIKDIGGTMPEILPVSDAINKAKTRIKRGGISLIEVKP</sequence>
<dbReference type="EMBL" id="LCKO01000001">
    <property type="protein sequence ID" value="KKU01244.1"/>
    <property type="molecule type" value="Genomic_DNA"/>
</dbReference>
<accession>A0A837IQH3</accession>
<comment type="caution">
    <text evidence="2">The sequence shown here is derived from an EMBL/GenBank/DDBJ whole genome shotgun (WGS) entry which is preliminary data.</text>
</comment>
<feature type="domain" description="Bro-N" evidence="1">
    <location>
        <begin position="12"/>
        <end position="103"/>
    </location>
</feature>
<dbReference type="Pfam" id="PF02498">
    <property type="entry name" value="Bro-N"/>
    <property type="match status" value="1"/>
</dbReference>
<evidence type="ECO:0000259" key="1">
    <source>
        <dbReference type="Pfam" id="PF02498"/>
    </source>
</evidence>
<name>A0A837IQH3_9BACT</name>
<evidence type="ECO:0000313" key="3">
    <source>
        <dbReference type="Proteomes" id="UP000034078"/>
    </source>
</evidence>
<reference evidence="2 3" key="1">
    <citation type="journal article" date="2015" name="Nature">
        <title>rRNA introns, odd ribosomes, and small enigmatic genomes across a large radiation of phyla.</title>
        <authorList>
            <person name="Brown C.T."/>
            <person name="Hug L.A."/>
            <person name="Thomas B.C."/>
            <person name="Sharon I."/>
            <person name="Castelle C.J."/>
            <person name="Singh A."/>
            <person name="Wilkins M.J."/>
            <person name="Williams K.H."/>
            <person name="Banfield J.F."/>
        </authorList>
    </citation>
    <scope>NUCLEOTIDE SEQUENCE [LARGE SCALE GENOMIC DNA]</scope>
</reference>
<gene>
    <name evidence="2" type="ORF">UX01_C0001G0088</name>
</gene>
<dbReference type="NCBIfam" id="NF008573">
    <property type="entry name" value="PRK11525.1"/>
    <property type="match status" value="1"/>
</dbReference>
<dbReference type="AlphaFoldDB" id="A0A837IQH3"/>
<proteinExistence type="predicted"/>
<organism evidence="2 3">
    <name type="scientific">Candidatus Collierbacteria bacterium GW2011_GWB2_45_17</name>
    <dbReference type="NCBI Taxonomy" id="1618388"/>
    <lineage>
        <taxon>Bacteria</taxon>
        <taxon>Candidatus Collieribacteriota</taxon>
    </lineage>
</organism>
<dbReference type="Proteomes" id="UP000034078">
    <property type="component" value="Unassembled WGS sequence"/>
</dbReference>
<protein>
    <submittedName>
        <fullName evidence="2">DNA-damage-inducible protein D</fullName>
    </submittedName>
</protein>